<reference evidence="1 2" key="1">
    <citation type="submission" date="2015-04" db="EMBL/GenBank/DDBJ databases">
        <title>Complete genome sequence of Schizopora paradoxa KUC8140, a cosmopolitan wood degrader in East Asia.</title>
        <authorList>
            <consortium name="DOE Joint Genome Institute"/>
            <person name="Min B."/>
            <person name="Park H."/>
            <person name="Jang Y."/>
            <person name="Kim J.-J."/>
            <person name="Kim K.H."/>
            <person name="Pangilinan J."/>
            <person name="Lipzen A."/>
            <person name="Riley R."/>
            <person name="Grigoriev I.V."/>
            <person name="Spatafora J.W."/>
            <person name="Choi I.-G."/>
        </authorList>
    </citation>
    <scope>NUCLEOTIDE SEQUENCE [LARGE SCALE GENOMIC DNA]</scope>
    <source>
        <strain evidence="1 2">KUC8140</strain>
    </source>
</reference>
<proteinExistence type="predicted"/>
<name>A0A0H2S470_9AGAM</name>
<evidence type="ECO:0000313" key="1">
    <source>
        <dbReference type="EMBL" id="KLO18774.1"/>
    </source>
</evidence>
<gene>
    <name evidence="1" type="ORF">SCHPADRAFT_993229</name>
</gene>
<accession>A0A0H2S470</accession>
<organism evidence="1 2">
    <name type="scientific">Schizopora paradoxa</name>
    <dbReference type="NCBI Taxonomy" id="27342"/>
    <lineage>
        <taxon>Eukaryota</taxon>
        <taxon>Fungi</taxon>
        <taxon>Dikarya</taxon>
        <taxon>Basidiomycota</taxon>
        <taxon>Agaricomycotina</taxon>
        <taxon>Agaricomycetes</taxon>
        <taxon>Hymenochaetales</taxon>
        <taxon>Schizoporaceae</taxon>
        <taxon>Schizopora</taxon>
    </lineage>
</organism>
<evidence type="ECO:0000313" key="2">
    <source>
        <dbReference type="Proteomes" id="UP000053477"/>
    </source>
</evidence>
<dbReference type="InParanoid" id="A0A0H2S470"/>
<dbReference type="AlphaFoldDB" id="A0A0H2S470"/>
<dbReference type="Proteomes" id="UP000053477">
    <property type="component" value="Unassembled WGS sequence"/>
</dbReference>
<protein>
    <submittedName>
        <fullName evidence="1">Uncharacterized protein</fullName>
    </submittedName>
</protein>
<dbReference type="EMBL" id="KQ085891">
    <property type="protein sequence ID" value="KLO18774.1"/>
    <property type="molecule type" value="Genomic_DNA"/>
</dbReference>
<sequence>MEVINSADQTTLRNIKSTVKKIEQISERQRMQGFEYYTELSWTNSDVTSMKRHLEKLIELSSSGRLTDQYADEEIRRLIDHHPIVRSFLSSQQRVASATVDCRIVLVGNNVRIYIGNDSTKLHSLWSNLLQALKERTHASQYLESRVVSLLESLKHSWLAFISARYLCHAMKLQATGDALFFLVKIWRYYLDFVLENPDRGEWSTVNECFGTLTSTELRFVFAPPDRLADLTTSLERLKKLSEVPNIFKLFFTTPIVDFRTTTFSADSDEAIFGATIRFDKSYLRLLPLYREALEIEMVKRGLSLSSLEGHPVFDTQSIWMRYCKYARALVTLQGSHVRWFSTLDLNTAFLAIALESSSQYEQRLAMFLAASLAAIHRYYRFEIANQINVSSYDINIIGRILHLPALEVLFENVPYLRRYRVNGRISITSDALPEPPSLFLESTTQNLQDVIVDTMVLPSRSVLCLGVKGEGWRGGFDLLGHYPLLAGYSLRGSPLYVARVKDEVAYHFTCVEEYAKSATYKDEDGTEHVVSEFEVLVLRYNPSDMTPPYPPTRHGAMDPTGPLHWLEFWPRRDADYAAVSPSAKDDDGHLESVLNEFSGW</sequence>
<keyword evidence="2" id="KW-1185">Reference proteome</keyword>